<evidence type="ECO:0000313" key="1">
    <source>
        <dbReference type="EMBL" id="GFS83396.1"/>
    </source>
</evidence>
<gene>
    <name evidence="1" type="ORF">NPIL_394471</name>
</gene>
<accession>A0A8X6MXT1</accession>
<keyword evidence="2" id="KW-1185">Reference proteome</keyword>
<protein>
    <submittedName>
        <fullName evidence="1">Uncharacterized protein</fullName>
    </submittedName>
</protein>
<proteinExistence type="predicted"/>
<organism evidence="1 2">
    <name type="scientific">Nephila pilipes</name>
    <name type="common">Giant wood spider</name>
    <name type="synonym">Nephila maculata</name>
    <dbReference type="NCBI Taxonomy" id="299642"/>
    <lineage>
        <taxon>Eukaryota</taxon>
        <taxon>Metazoa</taxon>
        <taxon>Ecdysozoa</taxon>
        <taxon>Arthropoda</taxon>
        <taxon>Chelicerata</taxon>
        <taxon>Arachnida</taxon>
        <taxon>Araneae</taxon>
        <taxon>Araneomorphae</taxon>
        <taxon>Entelegynae</taxon>
        <taxon>Araneoidea</taxon>
        <taxon>Nephilidae</taxon>
        <taxon>Nephila</taxon>
    </lineage>
</organism>
<dbReference type="EMBL" id="BMAW01051946">
    <property type="protein sequence ID" value="GFS83396.1"/>
    <property type="molecule type" value="Genomic_DNA"/>
</dbReference>
<sequence>MEALTSTGMGRKPTDEKSLVTKRSTSCVIISTHRKADHVRFGLPVLISNNEFDILKSTNGTEKRQALGDPNSYQYLLRKGG</sequence>
<name>A0A8X6MXT1_NEPPI</name>
<dbReference type="Proteomes" id="UP000887013">
    <property type="component" value="Unassembled WGS sequence"/>
</dbReference>
<evidence type="ECO:0000313" key="2">
    <source>
        <dbReference type="Proteomes" id="UP000887013"/>
    </source>
</evidence>
<comment type="caution">
    <text evidence="1">The sequence shown here is derived from an EMBL/GenBank/DDBJ whole genome shotgun (WGS) entry which is preliminary data.</text>
</comment>
<reference evidence="1" key="1">
    <citation type="submission" date="2020-08" db="EMBL/GenBank/DDBJ databases">
        <title>Multicomponent nature underlies the extraordinary mechanical properties of spider dragline silk.</title>
        <authorList>
            <person name="Kono N."/>
            <person name="Nakamura H."/>
            <person name="Mori M."/>
            <person name="Yoshida Y."/>
            <person name="Ohtoshi R."/>
            <person name="Malay A.D."/>
            <person name="Moran D.A.P."/>
            <person name="Tomita M."/>
            <person name="Numata K."/>
            <person name="Arakawa K."/>
        </authorList>
    </citation>
    <scope>NUCLEOTIDE SEQUENCE</scope>
</reference>
<dbReference type="AlphaFoldDB" id="A0A8X6MXT1"/>